<comment type="caution">
    <text evidence="1">The sequence shown here is derived from an EMBL/GenBank/DDBJ whole genome shotgun (WGS) entry which is preliminary data.</text>
</comment>
<dbReference type="Proteomes" id="UP000224915">
    <property type="component" value="Unassembled WGS sequence"/>
</dbReference>
<keyword evidence="2" id="KW-1185">Reference proteome</keyword>
<reference evidence="1 2" key="1">
    <citation type="submission" date="2017-10" db="EMBL/GenBank/DDBJ databases">
        <title>Sequencing the genomes of 1000 actinobacteria strains.</title>
        <authorList>
            <person name="Klenk H.-P."/>
        </authorList>
    </citation>
    <scope>NUCLEOTIDE SEQUENCE [LARGE SCALE GENOMIC DNA]</scope>
    <source>
        <strain evidence="1 2">DSM 21801</strain>
    </source>
</reference>
<organism evidence="1 2">
    <name type="scientific">Serinibacter salmoneus</name>
    <dbReference type="NCBI Taxonomy" id="556530"/>
    <lineage>
        <taxon>Bacteria</taxon>
        <taxon>Bacillati</taxon>
        <taxon>Actinomycetota</taxon>
        <taxon>Actinomycetes</taxon>
        <taxon>Micrococcales</taxon>
        <taxon>Beutenbergiaceae</taxon>
        <taxon>Serinibacter</taxon>
    </lineage>
</organism>
<gene>
    <name evidence="1" type="ORF">ATL40_2812</name>
</gene>
<protein>
    <submittedName>
        <fullName evidence="1">Uncharacterized protein</fullName>
    </submittedName>
</protein>
<dbReference type="AlphaFoldDB" id="A0A2A9D5R0"/>
<sequence length="313" mass="34479">MGRVSPTAAAAARAGRPAPLVATGYGGPERRLTTVGIAWKARRPGRERSARKWFGVGSVRLHSRRLRGRVGSDYLNRQQRKSGGHLRRRASELRCDPLDPHRGVQAPSDGLQHSLLLCDVAEPTQRGLAGQRERRVAQYEHVSIVRRQHSSRLRVVKAGDLDGVVGHVDVEDIEAQLNDRRRVALRPCPPQLCPALGSGARPEVGRLPQVRIVRDTVIHADALGRPVPDSVHPHVRPDCARRQVEKVWRRWPVDLGLPGVLIGGGQDYPACVSRGIAPARDTFAVTDRVKSHGLPGQRWSWHPILGCLLPQAD</sequence>
<dbReference type="EMBL" id="PDJD01000001">
    <property type="protein sequence ID" value="PFG21189.1"/>
    <property type="molecule type" value="Genomic_DNA"/>
</dbReference>
<name>A0A2A9D5R0_9MICO</name>
<evidence type="ECO:0000313" key="2">
    <source>
        <dbReference type="Proteomes" id="UP000224915"/>
    </source>
</evidence>
<evidence type="ECO:0000313" key="1">
    <source>
        <dbReference type="EMBL" id="PFG21189.1"/>
    </source>
</evidence>
<proteinExistence type="predicted"/>
<accession>A0A2A9D5R0</accession>